<gene>
    <name evidence="2" type="ORF">ANT8C10.06</name>
</gene>
<evidence type="ECO:0000259" key="1">
    <source>
        <dbReference type="Pfam" id="PF09917"/>
    </source>
</evidence>
<feature type="domain" description="DUF2147" evidence="1">
    <location>
        <begin position="27"/>
        <end position="139"/>
    </location>
</feature>
<dbReference type="PANTHER" id="PTHR36919:SF2">
    <property type="entry name" value="BLL6627 PROTEIN"/>
    <property type="match status" value="1"/>
</dbReference>
<dbReference type="AlphaFoldDB" id="Q6UD59"/>
<reference evidence="2" key="1">
    <citation type="journal article" date="2003" name="Proc. Natl. Acad. Sci. U.S.A.">
        <title>Proteorhodopsin genes are distributed among divergent marine bacterial taxa.</title>
        <authorList>
            <person name="De La Torre J.R."/>
            <person name="Christianson L.M."/>
            <person name="Beja O."/>
            <person name="Suzuki M.T."/>
            <person name="Karl D.M."/>
            <person name="Heidelberg J."/>
            <person name="DeLong E.F."/>
        </authorList>
    </citation>
    <scope>NUCLEOTIDE SEQUENCE</scope>
</reference>
<sequence>MKKYTFILSLSFLLISTNVFGATSILGYWLTGGSIVQIEKCNDYVCGKIKTIFVEEGVDPKQLLDDKNKDKSLRSRTLVGINILDNFLIEDINQRTFKGGKIYDPRSGRTYKSNLYINDNGTLSVEGCLAFICNGEEWKPLEVTINADGTSEAVLKNSL</sequence>
<reference evidence="2" key="2">
    <citation type="submission" date="2003-08" db="EMBL/GenBank/DDBJ databases">
        <authorList>
            <person name="de la Torre J.R."/>
            <person name="Christianson L.M."/>
            <person name="Beja O."/>
            <person name="Suzuki M.T."/>
            <person name="Karl D.M."/>
            <person name="Heidelberg J.F."/>
            <person name="DeLong E.F."/>
        </authorList>
    </citation>
    <scope>NUCLEOTIDE SEQUENCE</scope>
</reference>
<accession>Q6UD59</accession>
<dbReference type="EMBL" id="AY372452">
    <property type="protein sequence ID" value="AAR05181.1"/>
    <property type="molecule type" value="Genomic_DNA"/>
</dbReference>
<dbReference type="Gene3D" id="2.40.128.520">
    <property type="match status" value="1"/>
</dbReference>
<proteinExistence type="predicted"/>
<evidence type="ECO:0000313" key="2">
    <source>
        <dbReference type="EMBL" id="AAR05181.1"/>
    </source>
</evidence>
<organism evidence="2">
    <name type="scientific">uncultured marine proteobacterium ANT8C10</name>
    <dbReference type="NCBI Taxonomy" id="248047"/>
    <lineage>
        <taxon>Bacteria</taxon>
        <taxon>Pseudomonadati</taxon>
        <taxon>Pseudomonadota</taxon>
        <taxon>environmental samples</taxon>
    </lineage>
</organism>
<dbReference type="PANTHER" id="PTHR36919">
    <property type="entry name" value="BLR1215 PROTEIN"/>
    <property type="match status" value="1"/>
</dbReference>
<name>Q6UD59_9PROT</name>
<dbReference type="InterPro" id="IPR019223">
    <property type="entry name" value="DUF2147"/>
</dbReference>
<dbReference type="Pfam" id="PF09917">
    <property type="entry name" value="DUF2147"/>
    <property type="match status" value="1"/>
</dbReference>
<protein>
    <recommendedName>
        <fullName evidence="1">DUF2147 domain-containing protein</fullName>
    </recommendedName>
</protein>